<dbReference type="InterPro" id="IPR043612">
    <property type="entry name" value="CoV_NSP4_N"/>
</dbReference>
<feature type="domain" description="Nsp15 N-terminal oligomerization" evidence="71">
    <location>
        <begin position="5656"/>
        <end position="5716"/>
    </location>
</feature>
<dbReference type="SUPFAM" id="SSF53335">
    <property type="entry name" value="S-adenosyl-L-methionine-dependent methyltransferases"/>
    <property type="match status" value="1"/>
</dbReference>
<feature type="domain" description="NiRAN" evidence="61">
    <location>
        <begin position="3596"/>
        <end position="3857"/>
    </location>
</feature>
<dbReference type="InterPro" id="IPR044331">
    <property type="entry name" value="NSP15_N_deltaCoV"/>
</dbReference>
<evidence type="ECO:0000256" key="11">
    <source>
        <dbReference type="ARBA" id="ARBA00022670"/>
    </source>
</evidence>
<keyword evidence="36" id="KW-0456">Lyase</keyword>
<dbReference type="InterPro" id="IPR044863">
    <property type="entry name" value="NIRAN"/>
</dbReference>
<evidence type="ECO:0000259" key="63">
    <source>
        <dbReference type="PROSITE" id="PS51949"/>
    </source>
</evidence>
<dbReference type="InterPro" id="IPR032505">
    <property type="entry name" value="CoV_NSP4_C"/>
</dbReference>
<dbReference type="InterPro" id="IPR018995">
    <property type="entry name" value="RNA_synth_NSP10_CoV"/>
</dbReference>
<dbReference type="InterPro" id="IPR009461">
    <property type="entry name" value="NSP16_CoV-like"/>
</dbReference>
<keyword evidence="31 54" id="KW-1133">Transmembrane helix</keyword>
<dbReference type="InterPro" id="IPR037227">
    <property type="entry name" value="EndoU-like"/>
</dbReference>
<keyword evidence="33 54" id="KW-0472">Membrane</keyword>
<evidence type="ECO:0000256" key="51">
    <source>
        <dbReference type="PROSITE-ProRule" id="PRU01336"/>
    </source>
</evidence>
<comment type="catalytic activity">
    <reaction evidence="42">
        <text>ATP + H2O = ADP + phosphate + H(+)</text>
        <dbReference type="Rhea" id="RHEA:13065"/>
        <dbReference type="ChEBI" id="CHEBI:15377"/>
        <dbReference type="ChEBI" id="CHEBI:15378"/>
        <dbReference type="ChEBI" id="CHEBI:30616"/>
        <dbReference type="ChEBI" id="CHEBI:43474"/>
        <dbReference type="ChEBI" id="CHEBI:456216"/>
        <dbReference type="EC" id="3.6.4.13"/>
    </reaction>
</comment>
<feature type="domain" description="RdRp Nsp7 cofactor" evidence="63">
    <location>
        <begin position="3066"/>
        <end position="3161"/>
    </location>
</feature>
<dbReference type="GO" id="GO:0044172">
    <property type="term" value="C:host cell endoplasmic reticulum-Golgi intermediate compartment"/>
    <property type="evidence" value="ECO:0007669"/>
    <property type="project" value="UniProtKB-SubCell"/>
</dbReference>
<feature type="transmembrane region" description="Helical" evidence="54">
    <location>
        <begin position="2960"/>
        <end position="2979"/>
    </location>
</feature>
<dbReference type="PROSITE" id="PS51657">
    <property type="entry name" value="PSRV_HELICASE"/>
    <property type="match status" value="1"/>
</dbReference>
<dbReference type="GO" id="GO:0008242">
    <property type="term" value="F:omega peptidase activity"/>
    <property type="evidence" value="ECO:0007669"/>
    <property type="project" value="InterPro"/>
</dbReference>
<dbReference type="SMART" id="SM00506">
    <property type="entry name" value="A1pp"/>
    <property type="match status" value="1"/>
</dbReference>
<evidence type="ECO:0000313" key="82">
    <source>
        <dbReference type="EMBL" id="XDG24625.1"/>
    </source>
</evidence>
<dbReference type="InterPro" id="IPR044307">
    <property type="entry name" value="NSP5_Mpro_deltaCoV"/>
</dbReference>
<evidence type="ECO:0000256" key="35">
    <source>
        <dbReference type="ARBA" id="ARBA00023200"/>
    </source>
</evidence>
<dbReference type="CDD" id="cd21172">
    <property type="entry name" value="NTD_deltaCoV_Nsp15-like"/>
    <property type="match status" value="1"/>
</dbReference>
<evidence type="ECO:0000259" key="57">
    <source>
        <dbReference type="PROSITE" id="PS51442"/>
    </source>
</evidence>
<keyword evidence="17" id="KW-0677">Repeat</keyword>
<evidence type="ECO:0000259" key="56">
    <source>
        <dbReference type="PROSITE" id="PS51154"/>
    </source>
</evidence>
<evidence type="ECO:0000259" key="66">
    <source>
        <dbReference type="PROSITE" id="PS51952"/>
    </source>
</evidence>
<evidence type="ECO:0000256" key="15">
    <source>
        <dbReference type="ARBA" id="ARBA00022722"/>
    </source>
</evidence>
<keyword evidence="10 49" id="KW-0489">Methyltransferase</keyword>
<comment type="function">
    <text evidence="3">The replicase polyprotein of coronaviruses is a multifunctional protein: it contains the activities necessary for the transcription of negative stranded RNA, leader RNA, subgenomic mRNAs and progeny virion RNA as well as proteinases responsible for the cleavage of the polyprotein into functional products.</text>
</comment>
<dbReference type="CDD" id="cd21409">
    <property type="entry name" value="1B_cv_Nsp13-like"/>
    <property type="match status" value="1"/>
</dbReference>
<evidence type="ECO:0000256" key="1">
    <source>
        <dbReference type="ARBA" id="ARBA00000707"/>
    </source>
</evidence>
<dbReference type="InterPro" id="IPR029063">
    <property type="entry name" value="SAM-dependent_MTases_sf"/>
</dbReference>
<dbReference type="Gene3D" id="1.10.8.1190">
    <property type="match status" value="1"/>
</dbReference>
<dbReference type="InterPro" id="IPR007094">
    <property type="entry name" value="RNA-dir_pol_PSvirus"/>
</dbReference>
<dbReference type="Gene3D" id="2.40.10.10">
    <property type="entry name" value="Trypsin-like serine proteases"/>
    <property type="match status" value="2"/>
</dbReference>
<evidence type="ECO:0000256" key="4">
    <source>
        <dbReference type="ARBA" id="ARBA00004301"/>
    </source>
</evidence>
<dbReference type="InterPro" id="IPR044401">
    <property type="entry name" value="NSP15_NendoU_CoV"/>
</dbReference>
<evidence type="ECO:0000256" key="24">
    <source>
        <dbReference type="ARBA" id="ARBA00022807"/>
    </source>
</evidence>
<dbReference type="Pfam" id="PF13245">
    <property type="entry name" value="AAA_19"/>
    <property type="match status" value="1"/>
</dbReference>
<feature type="active site" evidence="48">
    <location>
        <position position="5238"/>
    </location>
</feature>
<dbReference type="GO" id="GO:0044220">
    <property type="term" value="C:host cell perinuclear region of cytoplasm"/>
    <property type="evidence" value="ECO:0007669"/>
    <property type="project" value="UniProtKB-SubCell"/>
</dbReference>
<dbReference type="GO" id="GO:0039520">
    <property type="term" value="P:symbiont-mediated activation of host autophagy"/>
    <property type="evidence" value="ECO:0007669"/>
    <property type="project" value="UniProtKB-KW"/>
</dbReference>
<feature type="transmembrane region" description="Helical" evidence="54">
    <location>
        <begin position="2300"/>
        <end position="2326"/>
    </location>
</feature>
<dbReference type="Pfam" id="PF08717">
    <property type="entry name" value="CoV_NSP8"/>
    <property type="match status" value="1"/>
</dbReference>
<evidence type="ECO:0000313" key="80">
    <source>
        <dbReference type="EMBL" id="XDG24609.1"/>
    </source>
</evidence>
<evidence type="ECO:0000313" key="76">
    <source>
        <dbReference type="EMBL" id="XDG24577.1"/>
    </source>
</evidence>
<evidence type="ECO:0000256" key="21">
    <source>
        <dbReference type="ARBA" id="ARBA00022771"/>
    </source>
</evidence>
<evidence type="ECO:0000256" key="5">
    <source>
        <dbReference type="ARBA" id="ARBA00004407"/>
    </source>
</evidence>
<feature type="domain" description="RdRp Nsp8 cofactor" evidence="64">
    <location>
        <begin position="3162"/>
        <end position="3350"/>
    </location>
</feature>
<keyword evidence="9" id="KW-0945">Host-virus interaction</keyword>
<evidence type="ECO:0000256" key="54">
    <source>
        <dbReference type="SAM" id="Phobius"/>
    </source>
</evidence>
<feature type="domain" description="N7-MTase" evidence="68">
    <location>
        <begin position="5439"/>
        <end position="5655"/>
    </location>
</feature>
<dbReference type="InterPro" id="IPR043611">
    <property type="entry name" value="CoV_NSP3_C"/>
</dbReference>
<dbReference type="SUPFAM" id="SSF50494">
    <property type="entry name" value="Trypsin-like serine proteases"/>
    <property type="match status" value="1"/>
</dbReference>
<dbReference type="InterPro" id="IPR049894">
    <property type="entry name" value="COV_NSP3_3ECTO"/>
</dbReference>
<feature type="active site" evidence="50">
    <location>
        <position position="5924"/>
    </location>
</feature>
<dbReference type="CDD" id="cd21557">
    <property type="entry name" value="Macro_X_Nsp3-like"/>
    <property type="match status" value="1"/>
</dbReference>
<feature type="domain" description="Nsp12 RNA-dependent RNA polymerase" evidence="62">
    <location>
        <begin position="3958"/>
        <end position="4521"/>
    </location>
</feature>
<evidence type="ECO:0000259" key="59">
    <source>
        <dbReference type="PROSITE" id="PS51657"/>
    </source>
</evidence>
<dbReference type="GO" id="GO:0016829">
    <property type="term" value="F:lyase activity"/>
    <property type="evidence" value="ECO:0007669"/>
    <property type="project" value="UniProtKB-KW"/>
</dbReference>
<dbReference type="InterPro" id="IPR042515">
    <property type="entry name" value="NSP15_N_CoV"/>
</dbReference>
<feature type="region of interest" description="CoV-Y" evidence="51">
    <location>
        <begin position="1727"/>
        <end position="1978"/>
    </location>
</feature>
<evidence type="ECO:0000256" key="7">
    <source>
        <dbReference type="ARBA" id="ARBA00008087"/>
    </source>
</evidence>
<evidence type="ECO:0000256" key="12">
    <source>
        <dbReference type="ARBA" id="ARBA00022679"/>
    </source>
</evidence>
<evidence type="ECO:0000256" key="38">
    <source>
        <dbReference type="ARBA" id="ARBA00043918"/>
    </source>
</evidence>
<dbReference type="GO" id="GO:0043139">
    <property type="term" value="F:5'-3' DNA helicase activity"/>
    <property type="evidence" value="ECO:0007669"/>
    <property type="project" value="TreeGrafter"/>
</dbReference>
<dbReference type="InterPro" id="IPR009466">
    <property type="entry name" value="NSP14_CoV"/>
</dbReference>
<feature type="active site" evidence="48">
    <location>
        <position position="5240"/>
    </location>
</feature>
<feature type="transmembrane region" description="Helical" evidence="54">
    <location>
        <begin position="2986"/>
        <end position="3006"/>
    </location>
</feature>
<keyword evidence="18" id="KW-0547">Nucleotide-binding</keyword>
<reference evidence="82" key="1">
    <citation type="submission" date="2024-05" db="EMBL/GenBank/DDBJ databases">
        <title>Avian Migration-Mediated Cross-Species Transmission and Recombination Shaping the Diversity of Gammacoronaviruses and Deltacoronaviruses.</title>
        <authorList>
            <person name="Han Y."/>
            <person name="Xu P."/>
            <person name="Xu Y."/>
            <person name="Wang Y."/>
            <person name="Hu J."/>
            <person name="Ma M."/>
            <person name="Li Z."/>
            <person name="Bo S."/>
            <person name="Zhao C."/>
            <person name="Ji L."/>
            <person name="Yuan Y."/>
            <person name="Zhao W."/>
            <person name="Wang J."/>
            <person name="Jin Q."/>
            <person name="Wu Z."/>
            <person name="He G."/>
        </authorList>
    </citation>
    <scope>NUCLEOTIDE SEQUENCE</scope>
    <source>
        <strain evidence="76">AvCt-DeltaCoV/SH22-SH238</strain>
        <strain evidence="77">AvCt-DeltaCoV/SH22-SH239</strain>
        <strain evidence="78">AvCt-DeltaCoV/SH22-SH241B</strain>
        <strain evidence="79">AvCt-DeltaCoV/SH22-SH242</strain>
        <strain evidence="80">AvCt-DeltaCoV/SH22-SH245</strain>
        <strain evidence="81">AvCt-DeltaCoV/SH22-SH247</strain>
        <strain evidence="82">AvCt-DeltaCoV/SH22-SH248</strain>
    </source>
</reference>
<feature type="active site" evidence="50">
    <location>
        <position position="5889"/>
    </location>
</feature>
<dbReference type="CDD" id="cd21689">
    <property type="entry name" value="stalk_CoV_Nsp13-like"/>
    <property type="match status" value="1"/>
</dbReference>
<dbReference type="Pfam" id="PF05409">
    <property type="entry name" value="Peptidase_C30"/>
    <property type="match status" value="1"/>
</dbReference>
<keyword evidence="8" id="KW-0696">RNA-directed RNA polymerase</keyword>
<comment type="similarity">
    <text evidence="7 46">Belongs to the coronaviruses polyprotein 1ab family.</text>
</comment>
<keyword evidence="25 51" id="KW-0862">Zinc</keyword>
<dbReference type="Pfam" id="PF06471">
    <property type="entry name" value="CoV_ExoN"/>
    <property type="match status" value="1"/>
</dbReference>
<dbReference type="PROSITE" id="PS51993">
    <property type="entry name" value="COV_3ECTO"/>
    <property type="match status" value="1"/>
</dbReference>
<feature type="transmembrane region" description="Helical" evidence="54">
    <location>
        <begin position="2845"/>
        <end position="2868"/>
    </location>
</feature>
<evidence type="ECO:0000259" key="64">
    <source>
        <dbReference type="PROSITE" id="PS51950"/>
    </source>
</evidence>
<dbReference type="InterPro" id="IPR008740">
    <property type="entry name" value="Peptidase_C30_CoV"/>
</dbReference>
<evidence type="ECO:0000259" key="68">
    <source>
        <dbReference type="PROSITE" id="PS51954"/>
    </source>
</evidence>
<dbReference type="EMBL" id="PP845493">
    <property type="protein sequence ID" value="XDG24617.1"/>
    <property type="molecule type" value="Genomic_RNA"/>
</dbReference>
<feature type="region of interest" description="GpppA-binding" evidence="49">
    <location>
        <begin position="5550"/>
        <end position="5564"/>
    </location>
</feature>
<evidence type="ECO:0000256" key="45">
    <source>
        <dbReference type="PROSITE-ProRule" id="PRU00986"/>
    </source>
</evidence>
<evidence type="ECO:0000256" key="42">
    <source>
        <dbReference type="ARBA" id="ARBA00047984"/>
    </source>
</evidence>
<evidence type="ECO:0000256" key="52">
    <source>
        <dbReference type="PROSITE-ProRule" id="PRU01344"/>
    </source>
</evidence>
<dbReference type="InterPro" id="IPR027417">
    <property type="entry name" value="P-loop_NTPase"/>
</dbReference>
<feature type="domain" description="(+)RNA virus helicase C-terminal" evidence="59">
    <location>
        <begin position="4772"/>
        <end position="5130"/>
    </location>
</feature>
<dbReference type="PROSITE" id="PS51948">
    <property type="entry name" value="COV_NSP12_RDRP"/>
    <property type="match status" value="1"/>
</dbReference>
<keyword evidence="21 45" id="KW-0863">Zinc-finger</keyword>
<dbReference type="InterPro" id="IPR002589">
    <property type="entry name" value="Macro_dom"/>
</dbReference>
<comment type="subcellular location">
    <subcellularLocation>
        <location evidence="5">Host cytoplasm</location>
        <location evidence="5">Host perinuclear region</location>
    </subcellularLocation>
    <subcellularLocation>
        <location evidence="6">Host endoplasmic reticulum-Golgi intermediate compartment</location>
    </subcellularLocation>
    <subcellularLocation>
        <location evidence="4">Host membrane</location>
        <topology evidence="4">Multi-pass membrane protein</topology>
    </subcellularLocation>
</comment>
<dbReference type="Pfam" id="PF19213">
    <property type="entry name" value="CoV_NSP6"/>
    <property type="match status" value="1"/>
</dbReference>
<evidence type="ECO:0000256" key="49">
    <source>
        <dbReference type="PROSITE-ProRule" id="PRU01299"/>
    </source>
</evidence>
<keyword evidence="13 54" id="KW-0812">Transmembrane</keyword>
<feature type="domain" description="3Ecto" evidence="74">
    <location>
        <begin position="1510"/>
        <end position="1572"/>
    </location>
</feature>
<feature type="active site" evidence="48">
    <location>
        <position position="5417"/>
    </location>
</feature>
<feature type="domain" description="CoV Nsp3 Y" evidence="73">
    <location>
        <begin position="1637"/>
        <end position="1978"/>
    </location>
</feature>
<dbReference type="Pfam" id="PF20632">
    <property type="entry name" value="CoV_NSP13_ZBD"/>
    <property type="match status" value="1"/>
</dbReference>
<keyword evidence="15 48" id="KW-0540">Nuclease</keyword>
<dbReference type="Gene3D" id="1.10.8.370">
    <property type="entry name" value="nsp7 replicase"/>
    <property type="match status" value="1"/>
</dbReference>
<feature type="domain" description="Peptidase C30" evidence="57">
    <location>
        <begin position="2482"/>
        <end position="2788"/>
    </location>
</feature>
<dbReference type="Pfam" id="PF08710">
    <property type="entry name" value="CoV_NSP9"/>
    <property type="match status" value="1"/>
</dbReference>
<dbReference type="InterPro" id="IPR044383">
    <property type="entry name" value="NSP2_IBV-like"/>
</dbReference>
<dbReference type="InterPro" id="IPR044354">
    <property type="entry name" value="RdRp_deltaCoV"/>
</dbReference>
<evidence type="ECO:0000256" key="39">
    <source>
        <dbReference type="ARBA" id="ARBA00043928"/>
    </source>
</evidence>
<keyword evidence="26 48" id="KW-0269">Exonuclease</keyword>
<evidence type="ECO:0000313" key="79">
    <source>
        <dbReference type="EMBL" id="XDG24601.1"/>
    </source>
</evidence>
<keyword evidence="22 50" id="KW-0378">Hydrolase</keyword>
<dbReference type="Gene3D" id="3.40.220.10">
    <property type="entry name" value="Leucine Aminopeptidase, subunit E, domain 1"/>
    <property type="match status" value="1"/>
</dbReference>
<evidence type="ECO:0000256" key="36">
    <source>
        <dbReference type="ARBA" id="ARBA00023239"/>
    </source>
</evidence>
<dbReference type="InterPro" id="IPR050534">
    <property type="entry name" value="Coronavir_polyprotein_1ab"/>
</dbReference>
<dbReference type="InterPro" id="IPR047566">
    <property type="entry name" value="CoV_NSP3_Y"/>
</dbReference>
<dbReference type="InterPro" id="IPR037230">
    <property type="entry name" value="NSP8_sf_CoV"/>
</dbReference>
<dbReference type="EMBL" id="PP845490">
    <property type="protein sequence ID" value="XDG24593.1"/>
    <property type="molecule type" value="Genomic_RNA"/>
</dbReference>
<dbReference type="PROSITE" id="PS51960">
    <property type="entry name" value="COV_NSP15_NTD"/>
    <property type="match status" value="1"/>
</dbReference>
<feature type="region of interest" description="Disordered" evidence="53">
    <location>
        <begin position="746"/>
        <end position="896"/>
    </location>
</feature>
<keyword evidence="20 50" id="KW-0255">Endonuclease</keyword>
<dbReference type="Gene3D" id="6.10.140.2090">
    <property type="match status" value="1"/>
</dbReference>
<feature type="compositionally biased region" description="Low complexity" evidence="53">
    <location>
        <begin position="857"/>
        <end position="871"/>
    </location>
</feature>
<evidence type="ECO:0000313" key="77">
    <source>
        <dbReference type="EMBL" id="XDG24585.1"/>
    </source>
</evidence>
<feature type="domain" description="RdRp catalytic" evidence="55">
    <location>
        <begin position="4203"/>
        <end position="4364"/>
    </location>
</feature>
<dbReference type="GO" id="GO:0008270">
    <property type="term" value="F:zinc ion binding"/>
    <property type="evidence" value="ECO:0007669"/>
    <property type="project" value="UniProtKB-UniRule"/>
</dbReference>
<dbReference type="GO" id="GO:0004197">
    <property type="term" value="F:cysteine-type endopeptidase activity"/>
    <property type="evidence" value="ECO:0007669"/>
    <property type="project" value="InterPro"/>
</dbReference>
<dbReference type="InterPro" id="IPR044343">
    <property type="entry name" value="NSP13_1B_dom_CoV"/>
</dbReference>
<dbReference type="CDD" id="cd21161">
    <property type="entry name" value="NendoU_cv_Nsp15-like"/>
    <property type="match status" value="1"/>
</dbReference>
<evidence type="ECO:0000256" key="34">
    <source>
        <dbReference type="ARBA" id="ARBA00023157"/>
    </source>
</evidence>
<dbReference type="SUPFAM" id="SSF56672">
    <property type="entry name" value="DNA/RNA polymerases"/>
    <property type="match status" value="1"/>
</dbReference>
<dbReference type="InterPro" id="IPR038123">
    <property type="entry name" value="NSP4_C_sf_CoV"/>
</dbReference>
<dbReference type="GO" id="GO:0005524">
    <property type="term" value="F:ATP binding"/>
    <property type="evidence" value="ECO:0007669"/>
    <property type="project" value="UniProtKB-KW"/>
</dbReference>
<dbReference type="GO" id="GO:0039694">
    <property type="term" value="P:viral RNA genome replication"/>
    <property type="evidence" value="ECO:0007669"/>
    <property type="project" value="InterPro"/>
</dbReference>
<dbReference type="InterPro" id="IPR043502">
    <property type="entry name" value="DNA/RNA_pol_sf"/>
</dbReference>
<dbReference type="CDD" id="cd21668">
    <property type="entry name" value="deltaCoV_Nsp5_Mpro"/>
    <property type="match status" value="1"/>
</dbReference>
<dbReference type="GO" id="GO:0003968">
    <property type="term" value="F:RNA-directed RNA polymerase activity"/>
    <property type="evidence" value="ECO:0007669"/>
    <property type="project" value="UniProtKB-KW"/>
</dbReference>
<evidence type="ECO:0000256" key="16">
    <source>
        <dbReference type="ARBA" id="ARBA00022723"/>
    </source>
</evidence>
<dbReference type="Gene3D" id="3.30.160.820">
    <property type="entry name" value="Nsp15 N-terminal domain-like"/>
    <property type="match status" value="1"/>
</dbReference>
<dbReference type="PROSITE" id="PS51949">
    <property type="entry name" value="COV_NSP7"/>
    <property type="match status" value="1"/>
</dbReference>
<evidence type="ECO:0000259" key="73">
    <source>
        <dbReference type="PROSITE" id="PS51992"/>
    </source>
</evidence>
<evidence type="ECO:0000259" key="72">
    <source>
        <dbReference type="PROSITE" id="PS51961"/>
    </source>
</evidence>
<dbReference type="Pfam" id="PF00680">
    <property type="entry name" value="RdRP_1"/>
    <property type="match status" value="1"/>
</dbReference>
<dbReference type="SUPFAM" id="SSF144246">
    <property type="entry name" value="Coronavirus NSP10-like"/>
    <property type="match status" value="1"/>
</dbReference>
<feature type="region of interest" description="ZF2" evidence="51">
    <location>
        <begin position="1687"/>
        <end position="1697"/>
    </location>
</feature>
<evidence type="ECO:0000256" key="53">
    <source>
        <dbReference type="SAM" id="MobiDB-lite"/>
    </source>
</evidence>
<feature type="domain" description="Nsp12 Interface" evidence="75">
    <location>
        <begin position="3859"/>
        <end position="3957"/>
    </location>
</feature>
<dbReference type="InterPro" id="IPR044317">
    <property type="entry name" value="NSP14_deltaCoV"/>
</dbReference>
<dbReference type="InterPro" id="IPR043477">
    <property type="entry name" value="Peptidase_C30_dom3_CoV"/>
</dbReference>
<dbReference type="GO" id="GO:0004519">
    <property type="term" value="F:endonuclease activity"/>
    <property type="evidence" value="ECO:0007669"/>
    <property type="project" value="UniProtKB-UniRule"/>
</dbReference>
<dbReference type="InterPro" id="IPR043472">
    <property type="entry name" value="Macro_dom-like"/>
</dbReference>
<dbReference type="InterPro" id="IPR043609">
    <property type="entry name" value="NendoU_nidovirus"/>
</dbReference>
<keyword evidence="23" id="KW-0347">Helicase</keyword>
<dbReference type="InterPro" id="IPR037204">
    <property type="entry name" value="NSP7_sf_CoV"/>
</dbReference>
<dbReference type="SUPFAM" id="SSF52540">
    <property type="entry name" value="P-loop containing nucleoside triphosphate hydrolases"/>
    <property type="match status" value="1"/>
</dbReference>
<evidence type="ECO:0000313" key="81">
    <source>
        <dbReference type="EMBL" id="XDG24617.1"/>
    </source>
</evidence>
<dbReference type="GO" id="GO:0033644">
    <property type="term" value="C:host cell membrane"/>
    <property type="evidence" value="ECO:0007669"/>
    <property type="project" value="UniProtKB-SubCell"/>
</dbReference>
<dbReference type="CDD" id="cd21657">
    <property type="entry name" value="deltaCoV_Nsp14"/>
    <property type="match status" value="1"/>
</dbReference>
<feature type="region of interest" description="Disordered" evidence="53">
    <location>
        <begin position="1361"/>
        <end position="1382"/>
    </location>
</feature>
<dbReference type="Pfam" id="PF08715">
    <property type="entry name" value="CoV_peptidase"/>
    <property type="match status" value="1"/>
</dbReference>
<dbReference type="GO" id="GO:0004484">
    <property type="term" value="F:mRNA guanylyltransferase activity"/>
    <property type="evidence" value="ECO:0007669"/>
    <property type="project" value="UniProtKB-EC"/>
</dbReference>
<dbReference type="PROSITE" id="PS51947">
    <property type="entry name" value="NIRAN"/>
    <property type="match status" value="1"/>
</dbReference>
<evidence type="ECO:0000259" key="65">
    <source>
        <dbReference type="PROSITE" id="PS51951"/>
    </source>
</evidence>
<comment type="catalytic activity">
    <reaction evidence="1">
        <text>Thiol-dependent hydrolysis of ester, thioester, amide, peptide and isopeptide bonds formed by the C-terminal Gly of ubiquitin (a 76-residue protein attached to proteins as an intracellular targeting signal).</text>
        <dbReference type="EC" id="3.4.19.12"/>
    </reaction>
</comment>
<dbReference type="SUPFAM" id="SSF142877">
    <property type="entry name" value="EndoU-like"/>
    <property type="match status" value="1"/>
</dbReference>
<evidence type="ECO:0000256" key="31">
    <source>
        <dbReference type="ARBA" id="ARBA00022989"/>
    </source>
</evidence>
<dbReference type="Pfam" id="PF19218">
    <property type="entry name" value="CoV_NSP3_C"/>
    <property type="match status" value="1"/>
</dbReference>
<evidence type="ECO:0000256" key="41">
    <source>
        <dbReference type="ARBA" id="ARBA00046192"/>
    </source>
</evidence>
<evidence type="ECO:0000256" key="17">
    <source>
        <dbReference type="ARBA" id="ARBA00022737"/>
    </source>
</evidence>
<evidence type="ECO:0000256" key="2">
    <source>
        <dbReference type="ARBA" id="ARBA00001936"/>
    </source>
</evidence>
<evidence type="ECO:0000256" key="19">
    <source>
        <dbReference type="ARBA" id="ARBA00022758"/>
    </source>
</evidence>
<dbReference type="InterPro" id="IPR044371">
    <property type="entry name" value="Macro_X_NSP3-like"/>
</dbReference>
<dbReference type="GO" id="GO:0003724">
    <property type="term" value="F:RNA helicase activity"/>
    <property type="evidence" value="ECO:0007669"/>
    <property type="project" value="UniProtKB-EC"/>
</dbReference>
<feature type="transmembrane region" description="Helical" evidence="54">
    <location>
        <begin position="1575"/>
        <end position="1602"/>
    </location>
</feature>
<dbReference type="Pfam" id="PF20631">
    <property type="entry name" value="CoV_NSP13_1B"/>
    <property type="match status" value="1"/>
</dbReference>
<dbReference type="SUPFAM" id="SSF143076">
    <property type="entry name" value="Coronavirus NSP8-like"/>
    <property type="match status" value="1"/>
</dbReference>
<feature type="transmembrane region" description="Helical" evidence="54">
    <location>
        <begin position="2264"/>
        <end position="2288"/>
    </location>
</feature>
<evidence type="ECO:0000259" key="55">
    <source>
        <dbReference type="PROSITE" id="PS50507"/>
    </source>
</evidence>
<comment type="cofactor">
    <cofactor evidence="2">
        <name>Mn(2+)</name>
        <dbReference type="ChEBI" id="CHEBI:29035"/>
    </cofactor>
</comment>
<dbReference type="PROSITE" id="PS51946">
    <property type="entry name" value="COV_NSP4C"/>
    <property type="match status" value="1"/>
</dbReference>
<dbReference type="InterPro" id="IPR046441">
    <property type="entry name" value="RdRp_CoV"/>
</dbReference>
<feature type="domain" description="Nidovirus-type SAM-dependent 2'-O-MTase" evidence="69">
    <location>
        <begin position="5982"/>
        <end position="6262"/>
    </location>
</feature>
<comment type="catalytic activity">
    <reaction evidence="43">
        <text>ATP + H2O = ADP + phosphate + H(+)</text>
        <dbReference type="Rhea" id="RHEA:13065"/>
        <dbReference type="ChEBI" id="CHEBI:15377"/>
        <dbReference type="ChEBI" id="CHEBI:15378"/>
        <dbReference type="ChEBI" id="CHEBI:30616"/>
        <dbReference type="ChEBI" id="CHEBI:43474"/>
        <dbReference type="ChEBI" id="CHEBI:456216"/>
        <dbReference type="EC" id="3.6.4.12"/>
    </reaction>
</comment>
<evidence type="ECO:0000256" key="6">
    <source>
        <dbReference type="ARBA" id="ARBA00004452"/>
    </source>
</evidence>
<dbReference type="PANTHER" id="PTHR43788:SF8">
    <property type="entry name" value="DNA-BINDING PROTEIN SMUBP-2"/>
    <property type="match status" value="1"/>
</dbReference>
<dbReference type="PROSITE" id="PS51961">
    <property type="entry name" value="AV_NSP11N_COV_NSP15M"/>
    <property type="match status" value="1"/>
</dbReference>
<dbReference type="Pfam" id="PF01661">
    <property type="entry name" value="Macro"/>
    <property type="match status" value="1"/>
</dbReference>
<comment type="function">
    <text evidence="38">RNA-directed RNA polymerase that catalyzes the transcription of viral genomic and subgenomic RNAs. Acts in complex with nsp7 and nsp8 to transcribe both the minus and positive strands of genomic RNA. The kinase-like NiRAN domain of NSP12 attaches one or more nucleotides to the amino terminus of NSP9, forming a covalent RNA-protein intermediate that serves as transcription/replication primer. Subgenomic RNAs (sgRNAs) are formed by discontinuous transcription: The polymerase has the ability to pause at transcription-regulating sequences (TRS) and jump to the leader TRS, resulting in a major deletion. This creates a series of subgenomic RNAs that are replicated, transcribed and translated. In addition, Nsp12 is a subunit of the viral RNA capping enzyme that catalyzes the RNA guanylyltransferase reaction for genomic and sub-genomic RNAs. Subsequently, the NiRAN domain transfers RNA to GDP, and forms the core cap structure GpppA-RNA.</text>
</comment>
<evidence type="ECO:0000256" key="47">
    <source>
        <dbReference type="PROSITE-ProRule" id="PRU01296"/>
    </source>
</evidence>
<dbReference type="EMBL" id="PP845491">
    <property type="protein sequence ID" value="XDG24601.1"/>
    <property type="molecule type" value="Genomic_RNA"/>
</dbReference>
<evidence type="ECO:0000259" key="67">
    <source>
        <dbReference type="PROSITE" id="PS51953"/>
    </source>
</evidence>
<dbReference type="Gene3D" id="1.10.150.420">
    <property type="entry name" value="Coronavirus nonstructural protein 4 C-terminus"/>
    <property type="match status" value="1"/>
</dbReference>
<keyword evidence="27" id="KW-0067">ATP-binding</keyword>
<evidence type="ECO:0000256" key="37">
    <source>
        <dbReference type="ARBA" id="ARBA00024600"/>
    </source>
</evidence>
<dbReference type="Gene3D" id="3.30.70.3540">
    <property type="entry name" value="Nsp8 replicase, head domain"/>
    <property type="match status" value="1"/>
</dbReference>
<dbReference type="PROSITE" id="PS51950">
    <property type="entry name" value="COV_NSP8"/>
    <property type="match status" value="1"/>
</dbReference>
<evidence type="ECO:0000256" key="28">
    <source>
        <dbReference type="ARBA" id="ARBA00022870"/>
    </source>
</evidence>
<comment type="catalytic activity">
    <reaction evidence="37">
        <text>uridylyl-uridylyl-ribonucleotide-RNA = a 3'-end uridylyl-2',3'-cyclophospho-uridine-RNA + a 5'-end dephospho-ribonucleoside-RNA</text>
        <dbReference type="Rhea" id="RHEA:67732"/>
        <dbReference type="Rhea" id="RHEA-COMP:13936"/>
        <dbReference type="Rhea" id="RHEA-COMP:17334"/>
        <dbReference type="Rhea" id="RHEA-COMP:17335"/>
        <dbReference type="ChEBI" id="CHEBI:138284"/>
        <dbReference type="ChEBI" id="CHEBI:173079"/>
        <dbReference type="ChEBI" id="CHEBI:173080"/>
    </reaction>
</comment>
<dbReference type="PROSITE" id="PS51442">
    <property type="entry name" value="M_PRO"/>
    <property type="match status" value="1"/>
</dbReference>
<dbReference type="PROSITE" id="PS52000">
    <property type="entry name" value="COV_NSP12_IF"/>
    <property type="match status" value="1"/>
</dbReference>
<dbReference type="InterPro" id="IPR001205">
    <property type="entry name" value="RNA-dir_pol_C"/>
</dbReference>
<evidence type="ECO:0000256" key="8">
    <source>
        <dbReference type="ARBA" id="ARBA00022484"/>
    </source>
</evidence>
<dbReference type="EMBL" id="PP845492">
    <property type="protein sequence ID" value="XDG24609.1"/>
    <property type="molecule type" value="Genomic_RNA"/>
</dbReference>
<feature type="compositionally biased region" description="Polar residues" evidence="53">
    <location>
        <begin position="1371"/>
        <end position="1382"/>
    </location>
</feature>
<dbReference type="PROSITE" id="PS51154">
    <property type="entry name" value="MACRO"/>
    <property type="match status" value="1"/>
</dbReference>
<dbReference type="EMBL" id="PP845489">
    <property type="protein sequence ID" value="XDG24585.1"/>
    <property type="molecule type" value="Genomic_RNA"/>
</dbReference>
<evidence type="ECO:0000259" key="75">
    <source>
        <dbReference type="PROSITE" id="PS52000"/>
    </source>
</evidence>
<evidence type="ECO:0000256" key="30">
    <source>
        <dbReference type="ARBA" id="ARBA00022953"/>
    </source>
</evidence>
<organism evidence="82">
    <name type="scientific">Bird deltacoronavirus CalidrisCN24</name>
    <dbReference type="NCBI Taxonomy" id="3237949"/>
    <lineage>
        <taxon>Viruses</taxon>
        <taxon>Riboviria</taxon>
        <taxon>Orthornavirae</taxon>
        <taxon>Pisuviricota</taxon>
        <taxon>Pisoniviricetes</taxon>
        <taxon>Nidovirales</taxon>
        <taxon>Cornidovirineae</taxon>
        <taxon>Coronaviridae</taxon>
        <taxon>Orthocoronavirinae</taxon>
        <taxon>Deltacoronavirus</taxon>
    </lineage>
</organism>
<comment type="function">
    <text evidence="41">Plays a role in viral transcription/replication and prevents the simultaneous activation of host cell dsRNA sensors, such as MDA5/IFIH1, OAS, and PKR. Acts by degrading the 5'-polyuridines generated during replication of the poly(A) region of viral genomic and subgenomic RNAs. Catalyzes a two-step reaction in which a 2'3'-cyclic phosphate (2'3'-cP) is first generated by 2'-O transesterification, which is then hydrolyzed to a 3'-phosphate (3'-P). If not degraded, poly(U) RNA would hybridize with poly(A) RNA tails and activate host dsRNA sensors.</text>
</comment>
<evidence type="ECO:0000256" key="32">
    <source>
        <dbReference type="ARBA" id="ARBA00023050"/>
    </source>
</evidence>
<evidence type="ECO:0000259" key="62">
    <source>
        <dbReference type="PROSITE" id="PS51948"/>
    </source>
</evidence>
<dbReference type="InterPro" id="IPR043610">
    <property type="entry name" value="NSP6_CoV"/>
</dbReference>
<evidence type="ECO:0000256" key="44">
    <source>
        <dbReference type="ARBA" id="ARBA00049042"/>
    </source>
</evidence>
<evidence type="ECO:0000259" key="71">
    <source>
        <dbReference type="PROSITE" id="PS51960"/>
    </source>
</evidence>
<dbReference type="InterPro" id="IPR027352">
    <property type="entry name" value="NSP13_ZBD_CoV-like"/>
</dbReference>
<evidence type="ECO:0000256" key="3">
    <source>
        <dbReference type="ARBA" id="ARBA00003368"/>
    </source>
</evidence>
<dbReference type="CDD" id="cd21512">
    <property type="entry name" value="cv_gamma-delta_Nsp2_IBV-like"/>
    <property type="match status" value="1"/>
</dbReference>
<keyword evidence="34" id="KW-1015">Disulfide bond</keyword>
<keyword evidence="14" id="KW-0548">Nucleotidyltransferase</keyword>
<dbReference type="GO" id="GO:0004483">
    <property type="term" value="F:methyltransferase cap1 activity"/>
    <property type="evidence" value="ECO:0007669"/>
    <property type="project" value="UniProtKB-EC"/>
</dbReference>
<keyword evidence="12 49" id="KW-0808">Transferase</keyword>
<evidence type="ECO:0000256" key="46">
    <source>
        <dbReference type="PROSITE-ProRule" id="PRU01294"/>
    </source>
</evidence>
<keyword evidence="19" id="KW-0688">Ribosomal frameshifting</keyword>
<evidence type="ECO:0000256" key="14">
    <source>
        <dbReference type="ARBA" id="ARBA00022695"/>
    </source>
</evidence>
<feature type="active site" evidence="48">
    <location>
        <position position="5412"/>
    </location>
</feature>
<dbReference type="CDD" id="cd21829">
    <property type="entry name" value="deltaCoV_Nsp7"/>
    <property type="match status" value="1"/>
</dbReference>
<accession>A0AB39AG03</accession>
<keyword evidence="35" id="KW-1035">Host cytoplasm</keyword>
<dbReference type="PROSITE" id="PS51955">
    <property type="entry name" value="NIV_2_O_MTASE"/>
    <property type="match status" value="1"/>
</dbReference>
<dbReference type="SUPFAM" id="SSF101816">
    <property type="entry name" value="Replicase NSP9"/>
    <property type="match status" value="1"/>
</dbReference>
<dbReference type="Pfam" id="PF20633">
    <property type="entry name" value="CoV_NSP13_stalk"/>
    <property type="match status" value="1"/>
</dbReference>
<feature type="transmembrane region" description="Helical" evidence="54">
    <location>
        <begin position="2821"/>
        <end position="2838"/>
    </location>
</feature>
<dbReference type="PROSITE" id="PS51954">
    <property type="entry name" value="COV_N7_MTASE"/>
    <property type="match status" value="1"/>
</dbReference>
<feature type="compositionally biased region" description="Acidic residues" evidence="53">
    <location>
        <begin position="746"/>
        <end position="761"/>
    </location>
</feature>
<dbReference type="GO" id="GO:0006351">
    <property type="term" value="P:DNA-templated transcription"/>
    <property type="evidence" value="ECO:0007669"/>
    <property type="project" value="InterPro"/>
</dbReference>
<dbReference type="InterPro" id="IPR043504">
    <property type="entry name" value="Peptidase_S1_PA_chymotrypsin"/>
</dbReference>
<comment type="catalytic activity">
    <reaction evidence="40">
        <text>a 5'-end diphospho-ribonucleoside in mRNA + GTP + H(+) = a 5'-end (5'-triphosphoguanosine)-ribonucleoside in mRNA + diphosphate</text>
        <dbReference type="Rhea" id="RHEA:67012"/>
        <dbReference type="Rhea" id="RHEA-COMP:17165"/>
        <dbReference type="Rhea" id="RHEA-COMP:17166"/>
        <dbReference type="ChEBI" id="CHEBI:15378"/>
        <dbReference type="ChEBI" id="CHEBI:33019"/>
        <dbReference type="ChEBI" id="CHEBI:37565"/>
        <dbReference type="ChEBI" id="CHEBI:167616"/>
        <dbReference type="ChEBI" id="CHEBI:167617"/>
        <dbReference type="EC" id="2.7.7.50"/>
    </reaction>
    <physiologicalReaction direction="left-to-right" evidence="40">
        <dbReference type="Rhea" id="RHEA:67013"/>
    </physiologicalReaction>
</comment>
<feature type="domain" description="Nsp9 ssRNA-binding" evidence="65">
    <location>
        <begin position="3351"/>
        <end position="3459"/>
    </location>
</feature>
<dbReference type="InterPro" id="IPR048672">
    <property type="entry name" value="NSP13_ZBD_CoV"/>
</dbReference>
<dbReference type="Gene3D" id="3.40.50.11580">
    <property type="match status" value="1"/>
</dbReference>
<evidence type="ECO:0000256" key="43">
    <source>
        <dbReference type="ARBA" id="ARBA00047995"/>
    </source>
</evidence>
<feature type="transmembrane region" description="Helical" evidence="54">
    <location>
        <begin position="1486"/>
        <end position="1508"/>
    </location>
</feature>
<dbReference type="InterPro" id="IPR046436">
    <property type="entry name" value="NIV_EXON"/>
</dbReference>
<dbReference type="Pfam" id="PF19217">
    <property type="entry name" value="CoV_NSP4_N"/>
    <property type="match status" value="1"/>
</dbReference>
<dbReference type="InterPro" id="IPR014822">
    <property type="entry name" value="NSP9_CoV"/>
</dbReference>
<feature type="transmembrane region" description="Helical" evidence="54">
    <location>
        <begin position="2796"/>
        <end position="2815"/>
    </location>
</feature>
<dbReference type="PROSITE" id="PS51653">
    <property type="entry name" value="CV_ZBD"/>
    <property type="match status" value="1"/>
</dbReference>
<keyword evidence="30" id="KW-0693">Viral RNA replication</keyword>
<feature type="transmembrane region" description="Helical" evidence="54">
    <location>
        <begin position="1622"/>
        <end position="1639"/>
    </location>
</feature>
<feature type="domain" description="AV-Nsp11N/CoV-Nsp15M" evidence="72">
    <location>
        <begin position="5717"/>
        <end position="5828"/>
    </location>
</feature>
<dbReference type="PROSITE" id="PS51952">
    <property type="entry name" value="COV_EXON_MTASE_COACT"/>
    <property type="match status" value="1"/>
</dbReference>
<sequence>MAPKAPKRKDITLPETLSGPLHLFLSVAAADEGHPNDLTFLGGYTIRRGNVIPGVQAIDNKIKLNDFEVTFGPQPSLRAIRNLLDEAKISGWDKSKETLALKAKSLLFSDDVLRAMIKHGTQRISSLASLALFYRTIAVEPIDLLKLAETVAIDLAHAGKFNKTMAAVKAITLEHKDSYLTLNERTMAVPFTNSLTTSASSDNGALTYSNIRLWPRCAAIQVDGVWKPLASTPLESTSSGSVEEDVNLLPDYNQLPVNNVTGITARVHGFDYIKTDSKPPLYYPSVEGGVLNIALKQQGTQLKTMRVVFHTKPDDVLTAFIHLQAILAKSPGTVINIEDNEFEVGHNTQVVFGTSKPGDVVVSSETEYLNAFNEPEVALLYKLFRTEPWAVLHTKFRKLNLKVSKAIDSLILFLERLGDFFPKISALIATAVNSIKNLTLDVLAKVSKVTISYKAGSLIVDSTAQIAKVLTPLIEFLQPFLTKFSTFATYASGKFMVMFTTTGAFVLEKVKVYNNKLTYLFHNDAKYPVKSKSSKIVELKNIKPVDAVPEKPLEEVHVLIEDAAYTFATDGQHYFPSDGVTADSQAFKAGADDSLKVTFSCDVFDEKTNAIINESLVAYELDTIILPRDTTPRGIAEQCVATLTDAITDYHPEWALNMPNDLQVCSSHDDLPLALHHIPDKLQLYIQAADGESSDEELIVDEEDLIPTVDEDDDGAIPTCWVVPEIPSFKPKPVQQEILVEEEDDVIVEESESEEAEETDEPTAIPEPATTKQEESKSDNVQATVQPVEACKAKTEPSTSKQEESKSDNVQVAVQPVEDCKVKTQDNTTPREEVLPQVAEPQLPVEEQIVEEKQDSDTSSVTSSETESTSTAAPIEGDAETIITDSTEQSVDNDDLLPTVVGEPITLESHIPDEAKIESSETKVELVVGDIKKLTFKNAVLVNPANEHLKHGGGAAAAIADIAGPDYVKYCDTKAPFSGVLVTKPYNAAKFGYACILHVVPPRGSDPNVQEKLYQAYRSILTEPAHYVIPILGAGIFGCNPVHSLDAFRKACPPNIGKVTLLTMDARHLQVWDTMNRVVVQTTKDFEQVTTQHLTKQGVLDANLFDGSDYVLEPEPTKVYLSVDQDVQNQAKMLDLTVAQYYKYLKNIQCSWKTKKTRGIIHLVQQSNNCFVSAALNLYQKTHYVPREAINSLYQEYLNGNPSRLVAWIYASINQSIGEMGCPQQVLTLLLSNSGAICQGVTTCCKTHFTHDGPVVSPKDFDVMQAEVYCLHCNKMTTFTPNETQGVVAIGRTKAEPVGPCIMFSQQAAHCWYTDGKVAINASSQPGDIVAVYHSFAAKPVKTSDLAKVFATENKFSVLKQDPEPKKQDLTPETTQPVTTPKLQDNVPKGTVVLENPDVIDLLDVWITKPVAVLVKSWTVIGKTIFTAGKITWITGKILYKIYNYLVEIGVVDVTAKISFNLACKFVKAVIPRSQTIKRIALGTMYSLKIILVTLAPFLLIPAVVMMLKSGYVIGSHLYAKTGIPCNYHNVTPLDIASYCSNQPLTCPTCFEGYDSLHYYNHLRINAVKVSDTDYVAMAIVVILFLANTTLAVITSGLVLAFNAYSLTLPYFGTVTLDYMNTIYFAFFMRYFVALLCFLRHMARGCKSPDCAICARIKVAPTITVETVVQGRKYPSVVNTNGGSKVCTKHNFYCDNCDSDTPGTFIPVEAVESLSKATRLSVKSTAPAYVLARDVECQTDVLVARAHGGASNSMTGANVCVARYSDVRTVDQLLKPTPLASYTSDVIIAADFDNSGSLKTAKELAVVISMDLKRTVFIIDQQYSKPVDTYTEVCAKMANHYTFNKITETGDVYADVKSATDNQATDSAINAAILAVQKGLEFTIDEPNHILPHYAFDMHQLSTEDQQVLGEMNCVKGNLKGTNVGVILTANLVSRISHAAVRAIANAASRNGVTCAVTPSTRVLRGNIATQPFPKIKAGAAKSFRAKLFKIVVIMAACYALAYAMQYAAAVISDTQPPTHKSDMRVNNFYVIRDGVLDTIRAEDDCFANKFLEFDTFMQRPYKNSRHCPVVVGVAAVTPMSIPGIPAGVIQRDGLILHVYDSKNLFEDALSKVILNIGDRAIVGYTQNEVVVGNSFMNSPALFNSKCTYLMINGETTLYCFEKVNTEHKLYSDVIPHTEYTAIDVRGEKTTLKIPEQILYYPHVVKYTSNSYCRMGHCFTTNPGICVSFTDVFPTSNNEGPGVYCGADLLGLFSKITLGAVTGMHVFTSTAALCASTIVIIICVMVVLTTQRLFKEYTTFVMVTIFVALLNVIGVFIIYKALLLAIPYYGVYTYFALTLSPVKRNIAFFYMLIVLLPHATNMQILACIIVGLLYFLYNYVYTVSKTGGKFTSFLDASKSTFIIDNDKYVILKDLAGADYDTYLASYAKYKYFSGTASDKDYDNVCKAFLAKAMASFREGGGTQLYTPPKLAVVQSMKAKLQAGVKILLHPSGMVERCITSVTYNGSTLNGVWLHNIVYCPRHVIGKYSGDQWQHMASIADCRDFIISCPNQGIQLTVQSIKMVGAILQLTVHAKNQHTPKYEFTRIKPGASMSIACAYDGIVRNIYHVVLQSNNLIYASFLNGACGSVGYSVQGTTLHLHYMHHIEFNNQTHGGTDLNGVFYGPYVDEERAQAQIPMQMYTDNVIAQIYAHILTVQNKPSWLAKTPITDTEFNTWAANNSFCNYPCDTANQAYIAGLAQITGVSVGCVLNTIVNLTLNRNGAVIMGHPDFESDWTPSMVYNQAPINLQSRIIVRGCIWLTNCAFNAVLVAIALLHILPNDLYPLIVPISCTCGFFISLTIKHTVVFLTTFLLPTLVMLVAVSPTLWIPNNYLRALYEWAMGYGLYESIATYSVLGYMAVYTILAINVCLMSVRYRANSMLDACIYFTQLGYLSTIIYRIFTEKWTVYLLYRVLSMMSSHPFYGTFCWFISGYIHIPFYLPDILIRILLYLFMGYVSCMRFGLFWVINKFFNIPIGTYKYMVSMDQLKYMMATKMPPPRNAFEVIITNMRLLGIGGKRVIAISRLQNKVLDAKATAVIVANLLEKAGVTNKHAISKKIVKLHNDILKATTFEEAETSLVQLLTHIIEFLPADQVDEYLKSTEKAGPLNEYLDNLLQHKPVLQVVADNNINLDSYRIYKEADAAYRRSLELGEPLQEQKRKLKAVNIAKSEWERDAASQRKLEKLADAAMKSMYLAERAEDRRIKLTSGLTAMLYHMLRRIDSDKVKALFECAKSAVVPIHAVVGSSSEALKVIINDKDSYDKYVVGNTVIHKGVTYNINKTLSLDNAPVDGVPTEFPIVVECTRAGTPVLQNNELCLRNVFTAQAVATDINGKEETTKSFYVTRAGKKVLVAVTSSKDNLQTVVCTTENGKVVLDLDPPMRFAHSVGNKQNVVYLYFIRNINSLNRGMVIGHISSTTILQATGTSIEYQENASLLTYLAFAVNPKEAYLKHIADGGKPIQGVVQMIATMGPGFAVTTKPQPNDSQYAYGGASICLYCRAHITHPGVDGRCPYKGRFVHIDKDQEPVSFALTHEPCNSCQRWVNYDCTCGTTLQNSAYLNRVKGTSAARLEPLRDGTTPDTVKRAFNVHNNVTSGIFVSIKTNCARFKTVRNNLPLPNKGDVELFFVTKQCSATVFSTEEAVYNKFGDEVKTTDVHFRIIAKTEFFKFDKIPNVNRHHLTKYTVLDLAYAIRHLSTSREVIKEILITYCGTSIEWFDDQWYDPIENPTFYSEIHKLGPILNRCVLNANKFAYLCKEKGLVGILTPDNQDLLGQIYDFGDFVETQPGNGCVDLESYYSYLMPLMSMTHMLKCELFTEDGSYKEYDAYQYDYTEYKVTLFKKYFAHWSRPYHPNTVDCPDDRCVLHCANFNILFAMCIPNTAFGNLCSKATVDGHLIVQTVGVHLKELGIVFNKDVNASMTNINLNTLLRLVGDPTTHAAVADKCIDLRTPCQTLATISSGITKQSVKPGHFNNHFYKHLIDSNILSQLDIDIRHFYYMQDGEAAIKDYSYYRYNTPTMVDIKMFLFCLEVADKYLDGYDGGCLNAQSVVVNNLDKSAGYPFNKLGKARNYYDMSYNEQNQLFEYTKRNVLPTLTQMNLKYAISAKDRARTVAGVSIISTMTNRQYHQKLLKSISLARNQTIVIGTTKFYGGWDNMLRRLMNGINNPVLVGWDYPKCDRSMPNILRIASSCLLARKHTCCNQSQRFYRLANECCQVLSEVVISGNNLYVKPGGTSSGDATTAYANSVFNILQVVTANVASFLSTSTTSHDIVDVANLHRELYETIYRGDSNDTSVIDNFHKHLSKYFGLMILSDDGVACIDTKAAEKGMVANLDGFRDVLFYQNNVFMADSKCWTETDMTVGPHEFCSQHTVLAEHEGRSYYLPYPDVSRILGACIFVDDVNKADPVQNLERYISLAIDAYPLTKVSPAKGKVFYLLLDYIKVLAQELQSGILDSFQAMTDMSYVNNFVQESFYAQMYEQSPTLQASGVCVVCNSPTILRCGDCIRRPLLCCVCCYQHVTRTDHKRVIAINNYICSVDNCNEDNVEKLYISGTAIFCESHKPTLCIPIVANGSVFGIYRHTAKGSDDIELFNMLATSDFSTVEPYQKANRAPISLMLFAAETIKAREESIKKSYASATVRDVYDQRIIKLVWEQGKKPPPITKNHIFTGYHFNKNGKTQVGDYILSKCDGGDSYTYKGTSTYRLQTGDVLVLMAHVVTPLSAPPVLAQTNYTRKTLIPDSVKASFYVQHFKAYNDIALQKVTTVLGPPGTGKSTFAIGLAKYFPNARICYTASSHAAIDALCDKAFKTLPVGQCSRIVPTRTTVECFQDFVINNTTSQYIFSTINALPDIKCDIVVVDEISMLTNYELSSVNARLVYNHIVYVGDPYQLPSPRTMLTTGQLAPADYNVVTDIMVHVGADVMLDTCYRCPKEIVDTVSKLVYDNKLKAAKPSSRQCFKTIVNYGPSDIGHEGQSAYNEPQLQFALAFRKYKRWDNVTFISPYNAMNVKAAMAGFSTQTVDSSQGSEYDYVIFCVTTDSGHALNMSRLNVALTRAKVGILVVFRQANELYNELQFEAIEPSLVGQEGVLPRMDRSSTALAKSESTLVKTQGTEGKLTPLFKRCGYDYKGVHPAHALTWHDVGADYKCEEPLAKLVGVTDGTTVSYKALVSALGFLPSLSIETYHSMFITKDACKQYAQSWIGIDVEAAHAVKPNVGTNLPLQVGFSTGVNFSVVPEGIWVDEHGTCSDVVPAKIPPGDQFKHLRKDMKYAKPWSIVRFSIVQHIAETIPDTDHICFITWAHQLELATMRYFVKIGPEQICNCGRRAVFTDGTNYGCKAHYSSLNYVYNPFVVDVATWGYTGSLSSNHDVICTYHANAHVASSDAEMTICVAIHHLFSTVDWTLEFPVTPEQNYLNKACRLVQANYLNIMLTTTGATTVHDIGNPKGIPAVRKAGVKYSYYDKNPLVKHVSKLCYKPEMESRFEGLTMFWNCNVDVYPANALVCRYDTHKQKHLIGPNGSALYINKHAFLTPEMHSYSTHKLRLAPLVYYSTTDCSNEQPIVVSYRDCVTRCNTGTTICSVHALEYQNFIQAYNMMSKHGFNVYVPRNINLYNCWLTFANLQTLENLAYNCYYKNCNAHTNGTLDVVINNNAVYARVDNNLVKLFDNRTNLPVSVAFEHYSNRHTKSLPTTQLLSGLGVTATRNFTIWKNEDSVFFHTINVSTYTDCEVDNHVVLCDDRYGTDWSQFNQFNNAVFLTQTKIKKAEPITVTALTLNNVPIENETLYVYVRRNGVFINQSTLFTQGRQLANFTPRSKMEQDFINMQPSEFITLYGLESLGVEHIFYGDDTKPVIGGTHSLISIVRSKFECQMVEHIYSPVQNCVITSTSGSSKDVCSVVDLLLDDYVELIKNAHKQYSTKSKVFSVVIDMQKINFMLWHSEKDVQTCYPIVQALTNGYQMPSIYKTLVTELEPCDIPNYHAYTPRVPGVVKNVIKYRQLFNYIVKKDRMAVPHNMTVLHLGAASHMGTAPGSSVIKQMLPEGTVLIDLDIREFTSDANQCIVLDYRTYMPPHHVDAIFSDLYACDDKHFFDNLIRIVKERLALGGSIFIKVTEHSYSPELYELAGHFDEYQFFCTAVNAASSEAFLCCFNYLGCMKEKVDGNLLHASYIRWRNEIALTPTYSPLADSPNCCVKLKATPIISSRELEKKPILKFLVASGRLLVRPPECGELY</sequence>
<dbReference type="Gene3D" id="1.10.1840.10">
    <property type="entry name" value="main proteinase (3clpro) structure, domain 3"/>
    <property type="match status" value="1"/>
</dbReference>
<keyword evidence="16 51" id="KW-0479">Metal-binding</keyword>
<dbReference type="GO" id="GO:0003723">
    <property type="term" value="F:RNA binding"/>
    <property type="evidence" value="ECO:0007669"/>
    <property type="project" value="UniProtKB-KW"/>
</dbReference>
<dbReference type="CDD" id="cd21903">
    <property type="entry name" value="deltaCoV_Nsp10"/>
    <property type="match status" value="1"/>
</dbReference>
<dbReference type="InterPro" id="IPR046435">
    <property type="entry name" value="N7_MTase_CoV"/>
</dbReference>
<dbReference type="GO" id="GO:0019082">
    <property type="term" value="P:viral protein processing"/>
    <property type="evidence" value="ECO:0007669"/>
    <property type="project" value="InterPro"/>
</dbReference>
<dbReference type="EMBL" id="PP845494">
    <property type="protein sequence ID" value="XDG24625.1"/>
    <property type="molecule type" value="Genomic_RNA"/>
</dbReference>
<evidence type="ECO:0000256" key="50">
    <source>
        <dbReference type="PROSITE-ProRule" id="PRU01303"/>
    </source>
</evidence>
<feature type="compositionally biased region" description="Basic and acidic residues" evidence="53">
    <location>
        <begin position="791"/>
        <end position="807"/>
    </location>
</feature>
<feature type="domain" description="CV ZBD" evidence="58">
    <location>
        <begin position="4522"/>
        <end position="4634"/>
    </location>
</feature>
<evidence type="ECO:0000256" key="20">
    <source>
        <dbReference type="ARBA" id="ARBA00022759"/>
    </source>
</evidence>
<evidence type="ECO:0000256" key="13">
    <source>
        <dbReference type="ARBA" id="ARBA00022692"/>
    </source>
</evidence>
<dbReference type="Pfam" id="PF06478">
    <property type="entry name" value="CoV_RPol_N"/>
    <property type="match status" value="1"/>
</dbReference>
<dbReference type="EMBL" id="PP845488">
    <property type="protein sequence ID" value="XDG24577.1"/>
    <property type="molecule type" value="Genomic_RNA"/>
</dbReference>
<dbReference type="InterPro" id="IPR046438">
    <property type="entry name" value="NIV_2_O_MTASE"/>
</dbReference>
<dbReference type="GO" id="GO:0004482">
    <property type="term" value="F:mRNA 5'-cap (guanine-N7-)-methyltransferase activity"/>
    <property type="evidence" value="ECO:0007669"/>
    <property type="project" value="InterPro"/>
</dbReference>
<dbReference type="InterPro" id="IPR027351">
    <property type="entry name" value="(+)RNA_virus_helicase_core_dom"/>
</dbReference>
<dbReference type="InterPro" id="IPR047570">
    <property type="entry name" value="NSP12_IF_CoV"/>
</dbReference>
<evidence type="ECO:0000256" key="25">
    <source>
        <dbReference type="ARBA" id="ARBA00022833"/>
    </source>
</evidence>
<evidence type="ECO:0000256" key="40">
    <source>
        <dbReference type="ARBA" id="ARBA00044624"/>
    </source>
</evidence>
<feature type="compositionally biased region" description="Basic and acidic residues" evidence="53">
    <location>
        <begin position="818"/>
        <end position="834"/>
    </location>
</feature>
<dbReference type="InterPro" id="IPR009003">
    <property type="entry name" value="Peptidase_S1_PA"/>
</dbReference>
<feature type="transmembrane region" description="Helical" evidence="54">
    <location>
        <begin position="2922"/>
        <end position="2940"/>
    </location>
</feature>
<evidence type="ECO:0000256" key="9">
    <source>
        <dbReference type="ARBA" id="ARBA00022581"/>
    </source>
</evidence>
<feature type="domain" description="ExoN" evidence="67">
    <location>
        <begin position="5220"/>
        <end position="5431"/>
    </location>
</feature>
<dbReference type="PROSITE" id="PS51958">
    <property type="entry name" value="NENDOU"/>
    <property type="match status" value="1"/>
</dbReference>
<evidence type="ECO:0000259" key="74">
    <source>
        <dbReference type="PROSITE" id="PS51993"/>
    </source>
</evidence>
<dbReference type="GO" id="GO:0006508">
    <property type="term" value="P:proteolysis"/>
    <property type="evidence" value="ECO:0007669"/>
    <property type="project" value="UniProtKB-KW"/>
</dbReference>
<comment type="catalytic activity">
    <reaction evidence="44">
        <text>a 5'-end (N(7)-methyl 5'-triphosphoguanosine)-ribonucleoside in mRNA + S-adenosyl-L-methionine = a 5'-end (N(7)-methyl 5'-triphosphoguanosine)-(2'-O-methyl-ribonucleoside) in mRNA + S-adenosyl-L-homocysteine + H(+)</text>
        <dbReference type="Rhea" id="RHEA:67020"/>
        <dbReference type="Rhea" id="RHEA-COMP:17167"/>
        <dbReference type="Rhea" id="RHEA-COMP:17168"/>
        <dbReference type="ChEBI" id="CHEBI:15378"/>
        <dbReference type="ChEBI" id="CHEBI:57856"/>
        <dbReference type="ChEBI" id="CHEBI:59789"/>
        <dbReference type="ChEBI" id="CHEBI:156461"/>
        <dbReference type="ChEBI" id="CHEBI:167609"/>
        <dbReference type="EC" id="2.1.1.57"/>
    </reaction>
</comment>
<feature type="active site" evidence="48">
    <location>
        <position position="5338"/>
    </location>
</feature>
<dbReference type="Pfam" id="PF19215">
    <property type="entry name" value="CoV_NSP15_C"/>
    <property type="match status" value="1"/>
</dbReference>
<evidence type="ECO:0000256" key="48">
    <source>
        <dbReference type="PROSITE-ProRule" id="PRU01298"/>
    </source>
</evidence>
<evidence type="ECO:0000256" key="18">
    <source>
        <dbReference type="ARBA" id="ARBA00022741"/>
    </source>
</evidence>
<dbReference type="InterPro" id="IPR014828">
    <property type="entry name" value="NSP7_CoV"/>
</dbReference>
<protein>
    <recommendedName>
        <fullName evidence="52">ORF1ab polyprotein</fullName>
    </recommendedName>
</protein>
<feature type="domain" description="Nsp4C" evidence="60">
    <location>
        <begin position="2383"/>
        <end position="2481"/>
    </location>
</feature>
<dbReference type="InterPro" id="IPR014829">
    <property type="entry name" value="NSP8_CoV"/>
</dbReference>
<feature type="domain" description="Macro" evidence="56">
    <location>
        <begin position="911"/>
        <end position="1098"/>
    </location>
</feature>
<dbReference type="Pfam" id="PF06460">
    <property type="entry name" value="CoV_Methyltr_2"/>
    <property type="match status" value="1"/>
</dbReference>
<dbReference type="CDD" id="cd21401">
    <property type="entry name" value="ZBD_cv_Nsp13-like"/>
    <property type="match status" value="1"/>
</dbReference>
<dbReference type="CDD" id="cd21734">
    <property type="entry name" value="deltaCoV_PLPro"/>
    <property type="match status" value="1"/>
</dbReference>
<evidence type="ECO:0000256" key="22">
    <source>
        <dbReference type="ARBA" id="ARBA00022801"/>
    </source>
</evidence>
<keyword evidence="24" id="KW-0788">Thiol protease</keyword>
<dbReference type="PROSITE" id="PS51951">
    <property type="entry name" value="COV_NSP9_SSRNA_BD"/>
    <property type="match status" value="1"/>
</dbReference>
<dbReference type="SUPFAM" id="SSF52949">
    <property type="entry name" value="Macro domain-like"/>
    <property type="match status" value="1"/>
</dbReference>
<dbReference type="Pfam" id="PF19219">
    <property type="entry name" value="CoV_NSP15_N"/>
    <property type="match status" value="1"/>
</dbReference>
<dbReference type="InterPro" id="IPR043174">
    <property type="entry name" value="NSP15_middle_sf"/>
</dbReference>
<evidence type="ECO:0000259" key="60">
    <source>
        <dbReference type="PROSITE" id="PS51946"/>
    </source>
</evidence>
<dbReference type="InterPro" id="IPR043606">
    <property type="entry name" value="CoV_NSP15_N"/>
</dbReference>
<dbReference type="InterPro" id="IPR041679">
    <property type="entry name" value="DNA2/NAM7-like_C"/>
</dbReference>
<evidence type="ECO:0000259" key="69">
    <source>
        <dbReference type="PROSITE" id="PS51955"/>
    </source>
</evidence>
<dbReference type="Gene3D" id="2.40.10.250">
    <property type="entry name" value="Replicase NSP9"/>
    <property type="match status" value="1"/>
</dbReference>
<dbReference type="InterPro" id="IPR048673">
    <property type="entry name" value="NSP13_stalk_CoV"/>
</dbReference>
<feature type="domain" description="ExoN/MTase coactivator" evidence="66">
    <location>
        <begin position="3461"/>
        <end position="3598"/>
    </location>
</feature>
<dbReference type="PANTHER" id="PTHR43788">
    <property type="entry name" value="DNA2/NAM7 HELICASE FAMILY MEMBER"/>
    <property type="match status" value="1"/>
</dbReference>
<dbReference type="SUPFAM" id="SSF140367">
    <property type="entry name" value="Coronavirus NSP7-like"/>
    <property type="match status" value="1"/>
</dbReference>
<dbReference type="PROSITE" id="PS51953">
    <property type="entry name" value="NIV_EXON"/>
    <property type="match status" value="1"/>
</dbReference>
<dbReference type="Pfam" id="PF16348">
    <property type="entry name" value="CoV_NSP4_C"/>
    <property type="match status" value="1"/>
</dbReference>
<feature type="transmembrane region" description="Helical" evidence="54">
    <location>
        <begin position="1991"/>
        <end position="2012"/>
    </location>
</feature>
<dbReference type="InterPro" id="IPR036333">
    <property type="entry name" value="NSP10_sf_CoV"/>
</dbReference>
<feature type="transmembrane region" description="Helical" evidence="54">
    <location>
        <begin position="2346"/>
        <end position="2377"/>
    </location>
</feature>
<dbReference type="CDD" id="cd21900">
    <property type="entry name" value="deltaCoV_Nsp9"/>
    <property type="match status" value="1"/>
</dbReference>
<dbReference type="CDD" id="cd21590">
    <property type="entry name" value="deltaCoV_RdRp"/>
    <property type="match status" value="1"/>
</dbReference>
<dbReference type="Pfam" id="PF09401">
    <property type="entry name" value="CoV_NSP10"/>
    <property type="match status" value="1"/>
</dbReference>
<evidence type="ECO:0000256" key="33">
    <source>
        <dbReference type="ARBA" id="ARBA00023136"/>
    </source>
</evidence>
<proteinExistence type="inferred from homology"/>
<evidence type="ECO:0000256" key="29">
    <source>
        <dbReference type="ARBA" id="ARBA00022884"/>
    </source>
</evidence>
<keyword evidence="32" id="KW-1072">Activation of host autophagy by virus</keyword>
<evidence type="ECO:0000256" key="10">
    <source>
        <dbReference type="ARBA" id="ARBA00022603"/>
    </source>
</evidence>
<feature type="domain" description="NendoU" evidence="70">
    <location>
        <begin position="5844"/>
        <end position="5980"/>
    </location>
</feature>
<evidence type="ECO:0000259" key="70">
    <source>
        <dbReference type="PROSITE" id="PS51958"/>
    </source>
</evidence>
<evidence type="ECO:0000256" key="27">
    <source>
        <dbReference type="ARBA" id="ARBA00022840"/>
    </source>
</evidence>
<dbReference type="InterPro" id="IPR043178">
    <property type="entry name" value="PLpro_thumb_sf_CoV"/>
</dbReference>
<evidence type="ECO:0000256" key="23">
    <source>
        <dbReference type="ARBA" id="ARBA00022806"/>
    </source>
</evidence>
<evidence type="ECO:0000259" key="58">
    <source>
        <dbReference type="PROSITE" id="PS51653"/>
    </source>
</evidence>
<keyword evidence="28" id="KW-1043">Host membrane</keyword>
<feature type="binding site" evidence="49">
    <location>
        <begin position="5474"/>
        <end position="5480"/>
    </location>
    <ligand>
        <name>S-adenosyl-L-methionine</name>
        <dbReference type="ChEBI" id="CHEBI:59789"/>
    </ligand>
</feature>
<feature type="region of interest" description="Y1" evidence="51">
    <location>
        <begin position="1637"/>
        <end position="1726"/>
    </location>
</feature>
<dbReference type="PROSITE" id="PS50507">
    <property type="entry name" value="RDRP_SSRNA_POS"/>
    <property type="match status" value="1"/>
</dbReference>
<dbReference type="CDD" id="cd21721">
    <property type="entry name" value="deltaCoV_Nsp13-helicase"/>
    <property type="match status" value="1"/>
</dbReference>
<dbReference type="Gene3D" id="3.40.50.150">
    <property type="entry name" value="Vaccinia Virus protein VP39"/>
    <property type="match status" value="1"/>
</dbReference>
<comment type="caution">
    <text evidence="51">Lacks conserved residue(s) required for the propagation of feature annotation.</text>
</comment>
<dbReference type="InterPro" id="IPR046440">
    <property type="entry name" value="AV_NSP11N_COV_NSP15M"/>
</dbReference>
<dbReference type="GO" id="GO:0000175">
    <property type="term" value="F:3'-5'-RNA exonuclease activity"/>
    <property type="evidence" value="ECO:0007669"/>
    <property type="project" value="InterPro"/>
</dbReference>
<dbReference type="GO" id="GO:0075523">
    <property type="term" value="P:viral translational frameshifting"/>
    <property type="evidence" value="ECO:0007669"/>
    <property type="project" value="UniProtKB-KW"/>
</dbReference>
<name>A0AB39AG03_9NIDO</name>
<dbReference type="InterPro" id="IPR013016">
    <property type="entry name" value="Peptidase_C16_CoV"/>
</dbReference>
<keyword evidence="29 47" id="KW-0694">RNA-binding</keyword>
<evidence type="ECO:0000259" key="61">
    <source>
        <dbReference type="PROSITE" id="PS51947"/>
    </source>
</evidence>
<evidence type="ECO:0000256" key="26">
    <source>
        <dbReference type="ARBA" id="ARBA00022839"/>
    </source>
</evidence>
<evidence type="ECO:0000313" key="78">
    <source>
        <dbReference type="EMBL" id="XDG24593.1"/>
    </source>
</evidence>
<keyword evidence="11" id="KW-0645">Protease</keyword>
<feature type="region of interest" description="ZF1" evidence="51">
    <location>
        <begin position="1641"/>
        <end position="1654"/>
    </location>
</feature>
<comment type="function">
    <text evidence="39">Forms a primer, NSP9-pU, which is utilized by the polymerase for the initiation of RNA chains. Interacts with ribosome signal recognition particle RNA (SRP). Together with NSP8, suppress protein integration into the cell membrane, thereby disrupting host immune defenses.</text>
</comment>
<dbReference type="PROSITE" id="PS51992">
    <property type="entry name" value="COV_NSP3_Y"/>
    <property type="match status" value="1"/>
</dbReference>
<dbReference type="CDD" id="cd23530">
    <property type="entry name" value="capping_2-OMTase_deltaCoV_Nsp16"/>
    <property type="match status" value="1"/>
</dbReference>
<dbReference type="Pfam" id="PF13087">
    <property type="entry name" value="AAA_12"/>
    <property type="match status" value="1"/>
</dbReference>
<dbReference type="Pfam" id="PF19216">
    <property type="entry name" value="CoV_NSP15_M"/>
    <property type="match status" value="1"/>
</dbReference>
<dbReference type="InterPro" id="IPR036499">
    <property type="entry name" value="NSP9_sf_CoV"/>
</dbReference>
<feature type="transmembrane region" description="Helical" evidence="54">
    <location>
        <begin position="2888"/>
        <end position="2910"/>
    </location>
</feature>
<feature type="compositionally biased region" description="Basic and acidic residues" evidence="53">
    <location>
        <begin position="1361"/>
        <end position="1370"/>
    </location>
</feature>
<dbReference type="GO" id="GO:0004843">
    <property type="term" value="F:cysteine-type deubiquitinase activity"/>
    <property type="evidence" value="ECO:0007669"/>
    <property type="project" value="UniProtKB-EC"/>
</dbReference>
<dbReference type="InterPro" id="IPR043608">
    <property type="entry name" value="CoV_NSP15_M"/>
</dbReference>
<feature type="region of interest" description="Y4" evidence="51">
    <location>
        <begin position="1880"/>
        <end position="1978"/>
    </location>
</feature>
<dbReference type="Gene3D" id="3.40.50.300">
    <property type="entry name" value="P-loop containing nucleotide triphosphate hydrolases"/>
    <property type="match status" value="2"/>
</dbReference>
<dbReference type="InterPro" id="IPR009469">
    <property type="entry name" value="RdRp_N_CoV"/>
</dbReference>
<dbReference type="Pfam" id="PF08716">
    <property type="entry name" value="CoV_NSP7"/>
    <property type="match status" value="1"/>
</dbReference>
<feature type="active site" evidence="50">
    <location>
        <position position="5874"/>
    </location>
</feature>